<dbReference type="OrthoDB" id="912756at2759"/>
<evidence type="ECO:0000259" key="1">
    <source>
        <dbReference type="Pfam" id="PF00646"/>
    </source>
</evidence>
<protein>
    <submittedName>
        <fullName evidence="2">F-box family protein</fullName>
    </submittedName>
</protein>
<dbReference type="InterPro" id="IPR036047">
    <property type="entry name" value="F-box-like_dom_sf"/>
</dbReference>
<reference evidence="3" key="1">
    <citation type="journal article" date="2019" name="Curr. Biol.">
        <title>Genome Sequence of Striga asiatica Provides Insight into the Evolution of Plant Parasitism.</title>
        <authorList>
            <person name="Yoshida S."/>
            <person name="Kim S."/>
            <person name="Wafula E.K."/>
            <person name="Tanskanen J."/>
            <person name="Kim Y.M."/>
            <person name="Honaas L."/>
            <person name="Yang Z."/>
            <person name="Spallek T."/>
            <person name="Conn C.E."/>
            <person name="Ichihashi Y."/>
            <person name="Cheong K."/>
            <person name="Cui S."/>
            <person name="Der J.P."/>
            <person name="Gundlach H."/>
            <person name="Jiao Y."/>
            <person name="Hori C."/>
            <person name="Ishida J.K."/>
            <person name="Kasahara H."/>
            <person name="Kiba T."/>
            <person name="Kim M.S."/>
            <person name="Koo N."/>
            <person name="Laohavisit A."/>
            <person name="Lee Y.H."/>
            <person name="Lumba S."/>
            <person name="McCourt P."/>
            <person name="Mortimer J.C."/>
            <person name="Mutuku J.M."/>
            <person name="Nomura T."/>
            <person name="Sasaki-Sekimoto Y."/>
            <person name="Seto Y."/>
            <person name="Wang Y."/>
            <person name="Wakatake T."/>
            <person name="Sakakibara H."/>
            <person name="Demura T."/>
            <person name="Yamaguchi S."/>
            <person name="Yoneyama K."/>
            <person name="Manabe R.I."/>
            <person name="Nelson D.C."/>
            <person name="Schulman A.H."/>
            <person name="Timko M.P."/>
            <person name="dePamphilis C.W."/>
            <person name="Choi D."/>
            <person name="Shirasu K."/>
        </authorList>
    </citation>
    <scope>NUCLEOTIDE SEQUENCE [LARGE SCALE GENOMIC DNA]</scope>
    <source>
        <strain evidence="3">cv. UVA1</strain>
    </source>
</reference>
<organism evidence="2 3">
    <name type="scientific">Striga asiatica</name>
    <name type="common">Asiatic witchweed</name>
    <name type="synonym">Buchnera asiatica</name>
    <dbReference type="NCBI Taxonomy" id="4170"/>
    <lineage>
        <taxon>Eukaryota</taxon>
        <taxon>Viridiplantae</taxon>
        <taxon>Streptophyta</taxon>
        <taxon>Embryophyta</taxon>
        <taxon>Tracheophyta</taxon>
        <taxon>Spermatophyta</taxon>
        <taxon>Magnoliopsida</taxon>
        <taxon>eudicotyledons</taxon>
        <taxon>Gunneridae</taxon>
        <taxon>Pentapetalae</taxon>
        <taxon>asterids</taxon>
        <taxon>lamiids</taxon>
        <taxon>Lamiales</taxon>
        <taxon>Orobanchaceae</taxon>
        <taxon>Buchnereae</taxon>
        <taxon>Striga</taxon>
    </lineage>
</organism>
<dbReference type="PANTHER" id="PTHR31639">
    <property type="entry name" value="F-BOX PROTEIN-LIKE"/>
    <property type="match status" value="1"/>
</dbReference>
<keyword evidence="3" id="KW-1185">Reference proteome</keyword>
<name>A0A5A7QJY8_STRAF</name>
<evidence type="ECO:0000313" key="3">
    <source>
        <dbReference type="Proteomes" id="UP000325081"/>
    </source>
</evidence>
<dbReference type="Proteomes" id="UP000325081">
    <property type="component" value="Unassembled WGS sequence"/>
</dbReference>
<comment type="caution">
    <text evidence="2">The sequence shown here is derived from an EMBL/GenBank/DDBJ whole genome shotgun (WGS) entry which is preliminary data.</text>
</comment>
<sequence length="134" mass="15288">MENQPAKRKKSCPNSGDGRISELPQPLLHNIVAFLSQDDATKTCVLSKSWRSIGPTRPKIEFNEACYEGNHEKFLSHLDKTLQVYNDREICLQEFILSVRNINANSVSLLEKWVPIILLEMGVKRVQASSYRKS</sequence>
<dbReference type="Pfam" id="PF00646">
    <property type="entry name" value="F-box"/>
    <property type="match status" value="1"/>
</dbReference>
<dbReference type="SUPFAM" id="SSF81383">
    <property type="entry name" value="F-box domain"/>
    <property type="match status" value="1"/>
</dbReference>
<dbReference type="InterPro" id="IPR001810">
    <property type="entry name" value="F-box_dom"/>
</dbReference>
<dbReference type="EMBL" id="BKCP01006848">
    <property type="protein sequence ID" value="GER44211.1"/>
    <property type="molecule type" value="Genomic_DNA"/>
</dbReference>
<dbReference type="PANTHER" id="PTHR31639:SF42">
    <property type="entry name" value="OS02G0160200 PROTEIN"/>
    <property type="match status" value="1"/>
</dbReference>
<gene>
    <name evidence="2" type="ORF">STAS_21096</name>
</gene>
<accession>A0A5A7QJY8</accession>
<dbReference type="AlphaFoldDB" id="A0A5A7QJY8"/>
<feature type="domain" description="F-box" evidence="1">
    <location>
        <begin position="20"/>
        <end position="53"/>
    </location>
</feature>
<proteinExistence type="predicted"/>
<evidence type="ECO:0000313" key="2">
    <source>
        <dbReference type="EMBL" id="GER44211.1"/>
    </source>
</evidence>